<dbReference type="Pfam" id="PF00698">
    <property type="entry name" value="Acyl_transf_1"/>
    <property type="match status" value="2"/>
</dbReference>
<accession>A0A0C3CUV0</accession>
<reference evidence="2 3" key="1">
    <citation type="submission" date="2014-04" db="EMBL/GenBank/DDBJ databases">
        <authorList>
            <consortium name="DOE Joint Genome Institute"/>
            <person name="Kuo A."/>
            <person name="Martino E."/>
            <person name="Perotto S."/>
            <person name="Kohler A."/>
            <person name="Nagy L.G."/>
            <person name="Floudas D."/>
            <person name="Copeland A."/>
            <person name="Barry K.W."/>
            <person name="Cichocki N."/>
            <person name="Veneault-Fourrey C."/>
            <person name="LaButti K."/>
            <person name="Lindquist E.A."/>
            <person name="Lipzen A."/>
            <person name="Lundell T."/>
            <person name="Morin E."/>
            <person name="Murat C."/>
            <person name="Sun H."/>
            <person name="Tunlid A."/>
            <person name="Henrissat B."/>
            <person name="Grigoriev I.V."/>
            <person name="Hibbett D.S."/>
            <person name="Martin F."/>
            <person name="Nordberg H.P."/>
            <person name="Cantor M.N."/>
            <person name="Hua S.X."/>
        </authorList>
    </citation>
    <scope>NUCLEOTIDE SEQUENCE [LARGE SCALE GENOMIC DNA]</scope>
    <source>
        <strain evidence="2 3">Zn</strain>
    </source>
</reference>
<dbReference type="Gene3D" id="3.40.366.10">
    <property type="entry name" value="Malonyl-Coenzyme A Acyl Carrier Protein, domain 2"/>
    <property type="match status" value="2"/>
</dbReference>
<dbReference type="Proteomes" id="UP000054321">
    <property type="component" value="Unassembled WGS sequence"/>
</dbReference>
<dbReference type="Gene3D" id="3.30.70.3290">
    <property type="match status" value="1"/>
</dbReference>
<dbReference type="GO" id="GO:0004312">
    <property type="term" value="F:fatty acid synthase activity"/>
    <property type="evidence" value="ECO:0007669"/>
    <property type="project" value="TreeGrafter"/>
</dbReference>
<dbReference type="SUPFAM" id="SSF55048">
    <property type="entry name" value="Probable ACP-binding domain of malonyl-CoA ACP transacylase"/>
    <property type="match status" value="1"/>
</dbReference>
<dbReference type="SMART" id="SM00827">
    <property type="entry name" value="PKS_AT"/>
    <property type="match status" value="1"/>
</dbReference>
<keyword evidence="3" id="KW-1185">Reference proteome</keyword>
<dbReference type="STRING" id="913774.A0A0C3CUV0"/>
<evidence type="ECO:0000259" key="1">
    <source>
        <dbReference type="SMART" id="SM00827"/>
    </source>
</evidence>
<evidence type="ECO:0000313" key="3">
    <source>
        <dbReference type="Proteomes" id="UP000054321"/>
    </source>
</evidence>
<name>A0A0C3CUV0_OIDMZ</name>
<evidence type="ECO:0000313" key="2">
    <source>
        <dbReference type="EMBL" id="KIN02769.1"/>
    </source>
</evidence>
<dbReference type="InterPro" id="IPR014043">
    <property type="entry name" value="Acyl_transferase_dom"/>
</dbReference>
<protein>
    <recommendedName>
        <fullName evidence="1">Malonyl-CoA:ACP transacylase (MAT) domain-containing protein</fullName>
    </recommendedName>
</protein>
<dbReference type="EMBL" id="KN832874">
    <property type="protein sequence ID" value="KIN02769.1"/>
    <property type="molecule type" value="Genomic_DNA"/>
</dbReference>
<dbReference type="AlphaFoldDB" id="A0A0C3CUV0"/>
<dbReference type="GO" id="GO:0006633">
    <property type="term" value="P:fatty acid biosynthetic process"/>
    <property type="evidence" value="ECO:0007669"/>
    <property type="project" value="TreeGrafter"/>
</dbReference>
<dbReference type="OrthoDB" id="3564578at2759"/>
<dbReference type="InParanoid" id="A0A0C3CUV0"/>
<dbReference type="InterPro" id="IPR016036">
    <property type="entry name" value="Malonyl_transacylase_ACP-bd"/>
</dbReference>
<dbReference type="GO" id="GO:0044550">
    <property type="term" value="P:secondary metabolite biosynthetic process"/>
    <property type="evidence" value="ECO:0007669"/>
    <property type="project" value="TreeGrafter"/>
</dbReference>
<feature type="domain" description="Malonyl-CoA:ACP transacylase (MAT)" evidence="1">
    <location>
        <begin position="9"/>
        <end position="238"/>
    </location>
</feature>
<sequence length="309" mass="33940">MSSKEKSRVDSAKFSQLLCTALQIALVDLMHHWGLSPAAVVGHSSGEIGAAYALGLSEEAIQPYLERLEPTEVAVVACINSPSNITLSGDITALEKVEALLKRANVFARRLKVDNAYHSPHMAYAADVYLASLQGITILEPRENVVIFSSVTGLQVSATELDPSYWVANMTLPVQFVKALNNVFSSAPQTNQAPRNRLIDIVIEIGPHSALQRPLKQILATSRKLESTEYLSILHRGQDAVTTSLKAAANLWSHGSNLNLLHENSLTIEPPVRKVLPNLPSYPWKHSNRYWFSSFQGNSHLFATAPRLD</sequence>
<dbReference type="PANTHER" id="PTHR43775">
    <property type="entry name" value="FATTY ACID SYNTHASE"/>
    <property type="match status" value="1"/>
</dbReference>
<dbReference type="InterPro" id="IPR050091">
    <property type="entry name" value="PKS_NRPS_Biosynth_Enz"/>
</dbReference>
<reference evidence="3" key="2">
    <citation type="submission" date="2015-01" db="EMBL/GenBank/DDBJ databases">
        <title>Evolutionary Origins and Diversification of the Mycorrhizal Mutualists.</title>
        <authorList>
            <consortium name="DOE Joint Genome Institute"/>
            <consortium name="Mycorrhizal Genomics Consortium"/>
            <person name="Kohler A."/>
            <person name="Kuo A."/>
            <person name="Nagy L.G."/>
            <person name="Floudas D."/>
            <person name="Copeland A."/>
            <person name="Barry K.W."/>
            <person name="Cichocki N."/>
            <person name="Veneault-Fourrey C."/>
            <person name="LaButti K."/>
            <person name="Lindquist E.A."/>
            <person name="Lipzen A."/>
            <person name="Lundell T."/>
            <person name="Morin E."/>
            <person name="Murat C."/>
            <person name="Riley R."/>
            <person name="Ohm R."/>
            <person name="Sun H."/>
            <person name="Tunlid A."/>
            <person name="Henrissat B."/>
            <person name="Grigoriev I.V."/>
            <person name="Hibbett D.S."/>
            <person name="Martin F."/>
        </authorList>
    </citation>
    <scope>NUCLEOTIDE SEQUENCE [LARGE SCALE GENOMIC DNA]</scope>
    <source>
        <strain evidence="3">Zn</strain>
    </source>
</reference>
<dbReference type="HOGENOM" id="CLU_900455_0_0_1"/>
<dbReference type="InterPro" id="IPR001227">
    <property type="entry name" value="Ac_transferase_dom_sf"/>
</dbReference>
<dbReference type="SUPFAM" id="SSF52151">
    <property type="entry name" value="FabD/lysophospholipase-like"/>
    <property type="match status" value="1"/>
</dbReference>
<proteinExistence type="predicted"/>
<dbReference type="PANTHER" id="PTHR43775:SF29">
    <property type="entry name" value="ASPERFURANONE POLYKETIDE SYNTHASE AFOG-RELATED"/>
    <property type="match status" value="1"/>
</dbReference>
<gene>
    <name evidence="2" type="ORF">OIDMADRAFT_144017</name>
</gene>
<dbReference type="InterPro" id="IPR016035">
    <property type="entry name" value="Acyl_Trfase/lysoPLipase"/>
</dbReference>
<organism evidence="2 3">
    <name type="scientific">Oidiodendron maius (strain Zn)</name>
    <dbReference type="NCBI Taxonomy" id="913774"/>
    <lineage>
        <taxon>Eukaryota</taxon>
        <taxon>Fungi</taxon>
        <taxon>Dikarya</taxon>
        <taxon>Ascomycota</taxon>
        <taxon>Pezizomycotina</taxon>
        <taxon>Leotiomycetes</taxon>
        <taxon>Leotiomycetes incertae sedis</taxon>
        <taxon>Myxotrichaceae</taxon>
        <taxon>Oidiodendron</taxon>
    </lineage>
</organism>